<comment type="catalytic activity">
    <reaction evidence="5 7">
        <text>2-deoxy-D-ribose 5-phosphate = D-glyceraldehyde 3-phosphate + acetaldehyde</text>
        <dbReference type="Rhea" id="RHEA:12821"/>
        <dbReference type="ChEBI" id="CHEBI:15343"/>
        <dbReference type="ChEBI" id="CHEBI:59776"/>
        <dbReference type="ChEBI" id="CHEBI:62877"/>
        <dbReference type="EC" id="4.1.2.4"/>
    </reaction>
</comment>
<dbReference type="Pfam" id="PF01791">
    <property type="entry name" value="DeoC"/>
    <property type="match status" value="1"/>
</dbReference>
<dbReference type="NCBIfam" id="TIGR00126">
    <property type="entry name" value="deoC"/>
    <property type="match status" value="1"/>
</dbReference>
<evidence type="ECO:0000256" key="7">
    <source>
        <dbReference type="HAMAP-Rule" id="MF_00114"/>
    </source>
</evidence>
<comment type="similarity">
    <text evidence="1 7">Belongs to the DeoC/FbaB aldolase family. DeoC type 1 subfamily.</text>
</comment>
<dbReference type="UniPathway" id="UPA00002">
    <property type="reaction ID" value="UER00468"/>
</dbReference>
<gene>
    <name evidence="7" type="primary">deoC</name>
    <name evidence="8" type="ORF">KKC1_05660</name>
</gene>
<dbReference type="EMBL" id="BDGJ01000017">
    <property type="protein sequence ID" value="GAW91404.1"/>
    <property type="molecule type" value="Genomic_DNA"/>
</dbReference>
<dbReference type="GO" id="GO:0009264">
    <property type="term" value="P:deoxyribonucleotide catabolic process"/>
    <property type="evidence" value="ECO:0007669"/>
    <property type="project" value="UniProtKB-UniRule"/>
</dbReference>
<protein>
    <recommendedName>
        <fullName evidence="7">Deoxyribose-phosphate aldolase</fullName>
        <shortName evidence="7">DERA</shortName>
        <ecNumber evidence="7">4.1.2.4</ecNumber>
    </recommendedName>
    <alternativeName>
        <fullName evidence="7">2-deoxy-D-ribose 5-phosphate aldolase</fullName>
    </alternativeName>
    <alternativeName>
        <fullName evidence="7">Phosphodeoxyriboaldolase</fullName>
        <shortName evidence="7">Deoxyriboaldolase</shortName>
    </alternativeName>
</protein>
<reference evidence="9" key="1">
    <citation type="journal article" date="2017" name="Appl. Environ. Microbiol.">
        <title>Genomic analysis of Calderihabitans maritimus KKC1, a thermophilic hydrogenogenic carboxydotrophic bacterium isolated from marine sediment.</title>
        <authorList>
            <person name="Omae K."/>
            <person name="Yoneda Y."/>
            <person name="Fukuyama Y."/>
            <person name="Yoshida T."/>
            <person name="Sako Y."/>
        </authorList>
    </citation>
    <scope>NUCLEOTIDE SEQUENCE [LARGE SCALE GENOMIC DNA]</scope>
    <source>
        <strain evidence="9">KKC1</strain>
    </source>
</reference>
<feature type="active site" description="Proton donor/acceptor" evidence="7">
    <location>
        <position position="204"/>
    </location>
</feature>
<evidence type="ECO:0000256" key="4">
    <source>
        <dbReference type="ARBA" id="ARBA00023270"/>
    </source>
</evidence>
<dbReference type="PIRSF" id="PIRSF001357">
    <property type="entry name" value="DeoC"/>
    <property type="match status" value="1"/>
</dbReference>
<evidence type="ECO:0000256" key="5">
    <source>
        <dbReference type="ARBA" id="ARBA00048791"/>
    </source>
</evidence>
<dbReference type="CDD" id="cd00959">
    <property type="entry name" value="DeoC"/>
    <property type="match status" value="1"/>
</dbReference>
<dbReference type="Gene3D" id="3.20.20.70">
    <property type="entry name" value="Aldolase class I"/>
    <property type="match status" value="1"/>
</dbReference>
<evidence type="ECO:0000313" key="9">
    <source>
        <dbReference type="Proteomes" id="UP000197032"/>
    </source>
</evidence>
<evidence type="ECO:0000256" key="3">
    <source>
        <dbReference type="ARBA" id="ARBA00023239"/>
    </source>
</evidence>
<dbReference type="FunFam" id="3.20.20.70:FF:000044">
    <property type="entry name" value="Deoxyribose-phosphate aldolase"/>
    <property type="match status" value="1"/>
</dbReference>
<dbReference type="SMART" id="SM01133">
    <property type="entry name" value="DeoC"/>
    <property type="match status" value="1"/>
</dbReference>
<dbReference type="SUPFAM" id="SSF51569">
    <property type="entry name" value="Aldolase"/>
    <property type="match status" value="1"/>
</dbReference>
<comment type="function">
    <text evidence="6 7">Catalyzes a reversible aldol reaction between acetaldehyde and D-glyceraldehyde 3-phosphate to generate 2-deoxy-D-ribose 5-phosphate.</text>
</comment>
<keyword evidence="4 7" id="KW-0704">Schiff base</keyword>
<dbReference type="OrthoDB" id="9778711at2"/>
<accession>A0A1Z5HPG6</accession>
<comment type="caution">
    <text evidence="8">The sequence shown here is derived from an EMBL/GenBank/DDBJ whole genome shotgun (WGS) entry which is preliminary data.</text>
</comment>
<dbReference type="GO" id="GO:0005737">
    <property type="term" value="C:cytoplasm"/>
    <property type="evidence" value="ECO:0007669"/>
    <property type="project" value="UniProtKB-SubCell"/>
</dbReference>
<name>A0A1Z5HPG6_9FIRM</name>
<evidence type="ECO:0000256" key="6">
    <source>
        <dbReference type="ARBA" id="ARBA00056337"/>
    </source>
</evidence>
<dbReference type="EC" id="4.1.2.4" evidence="7"/>
<dbReference type="InterPro" id="IPR013785">
    <property type="entry name" value="Aldolase_TIM"/>
</dbReference>
<evidence type="ECO:0000313" key="8">
    <source>
        <dbReference type="EMBL" id="GAW91404.1"/>
    </source>
</evidence>
<feature type="active site" description="Proton donor/acceptor" evidence="7">
    <location>
        <position position="113"/>
    </location>
</feature>
<evidence type="ECO:0000256" key="2">
    <source>
        <dbReference type="ARBA" id="ARBA00022490"/>
    </source>
</evidence>
<dbReference type="GO" id="GO:0016052">
    <property type="term" value="P:carbohydrate catabolic process"/>
    <property type="evidence" value="ECO:0007669"/>
    <property type="project" value="TreeGrafter"/>
</dbReference>
<proteinExistence type="inferred from homology"/>
<keyword evidence="9" id="KW-1185">Reference proteome</keyword>
<comment type="pathway">
    <text evidence="7">Carbohydrate degradation; 2-deoxy-D-ribose 1-phosphate degradation; D-glyceraldehyde 3-phosphate and acetaldehyde from 2-deoxy-alpha-D-ribose 1-phosphate: step 2/2.</text>
</comment>
<dbReference type="HAMAP" id="MF_00114">
    <property type="entry name" value="DeoC_type1"/>
    <property type="match status" value="1"/>
</dbReference>
<dbReference type="Proteomes" id="UP000197032">
    <property type="component" value="Unassembled WGS sequence"/>
</dbReference>
<dbReference type="GO" id="GO:0004139">
    <property type="term" value="F:deoxyribose-phosphate aldolase activity"/>
    <property type="evidence" value="ECO:0007669"/>
    <property type="project" value="UniProtKB-UniRule"/>
</dbReference>
<dbReference type="PANTHER" id="PTHR10889">
    <property type="entry name" value="DEOXYRIBOSE-PHOSPHATE ALDOLASE"/>
    <property type="match status" value="1"/>
</dbReference>
<evidence type="ECO:0000256" key="1">
    <source>
        <dbReference type="ARBA" id="ARBA00010936"/>
    </source>
</evidence>
<dbReference type="InterPro" id="IPR011343">
    <property type="entry name" value="DeoC"/>
</dbReference>
<dbReference type="InterPro" id="IPR002915">
    <property type="entry name" value="DeoC/FbaB/LacD_aldolase"/>
</dbReference>
<organism evidence="8 9">
    <name type="scientific">Calderihabitans maritimus</name>
    <dbReference type="NCBI Taxonomy" id="1246530"/>
    <lineage>
        <taxon>Bacteria</taxon>
        <taxon>Bacillati</taxon>
        <taxon>Bacillota</taxon>
        <taxon>Clostridia</taxon>
        <taxon>Neomoorellales</taxon>
        <taxon>Calderihabitantaceae</taxon>
        <taxon>Calderihabitans</taxon>
    </lineage>
</organism>
<sequence>MAKAQETYVIVKEASYLRENGDYVKDIAGLIEHTLLRPEATTAHIEKICREAVEYGFYAVCINPYYVPLAVSILQKTRVKVCTVVGFPLGATTTCVKVTEAREAVAAGAQEIDMVINIGALKSGDFKTVQKDIEAVVKAAEPALTKVIIETALLDEEEKKEACLLALRAGAHFVKTSTGFGPGGATVEDVVLMRKVVGSAMGIKAAGGIRELNTARAMVAAGANRIGTSNGVAIVSKKGG</sequence>
<dbReference type="AlphaFoldDB" id="A0A1Z5HPG6"/>
<dbReference type="PANTHER" id="PTHR10889:SF1">
    <property type="entry name" value="DEOXYRIBOSE-PHOSPHATE ALDOLASE"/>
    <property type="match status" value="1"/>
</dbReference>
<comment type="subcellular location">
    <subcellularLocation>
        <location evidence="7">Cytoplasm</location>
    </subcellularLocation>
</comment>
<keyword evidence="3 7" id="KW-0456">Lyase</keyword>
<dbReference type="InterPro" id="IPR028581">
    <property type="entry name" value="DeoC_typeI"/>
</dbReference>
<dbReference type="GO" id="GO:0006018">
    <property type="term" value="P:2-deoxyribose 1-phosphate catabolic process"/>
    <property type="evidence" value="ECO:0007669"/>
    <property type="project" value="UniProtKB-UniRule"/>
</dbReference>
<feature type="active site" description="Schiff-base intermediate with acetaldehyde" evidence="7">
    <location>
        <position position="175"/>
    </location>
</feature>
<keyword evidence="2 7" id="KW-0963">Cytoplasm</keyword>